<dbReference type="Proteomes" id="UP000221721">
    <property type="component" value="Segment"/>
</dbReference>
<organism evidence="3 4">
    <name type="scientific">Mycobacterium phage Gruunaga</name>
    <dbReference type="NCBI Taxonomy" id="1897770"/>
    <lineage>
        <taxon>Viruses</taxon>
        <taxon>Duplodnaviria</taxon>
        <taxon>Heunggongvirae</taxon>
        <taxon>Uroviricota</taxon>
        <taxon>Caudoviricetes</taxon>
        <taxon>Gladiatorvirus</taxon>
        <taxon>Gladiatorvirus gladiator</taxon>
    </lineage>
</organism>
<dbReference type="InterPro" id="IPR022704">
    <property type="entry name" value="DUF2746"/>
</dbReference>
<evidence type="ECO:0000256" key="1">
    <source>
        <dbReference type="SAM" id="Coils"/>
    </source>
</evidence>
<keyword evidence="2" id="KW-0472">Membrane</keyword>
<feature type="transmembrane region" description="Helical" evidence="2">
    <location>
        <begin position="15"/>
        <end position="35"/>
    </location>
</feature>
<keyword evidence="1" id="KW-0175">Coiled coil</keyword>
<reference evidence="3 4" key="1">
    <citation type="submission" date="2016-07" db="EMBL/GenBank/DDBJ databases">
        <authorList>
            <person name="Crews N.M."/>
            <person name="Broadbent M.R."/>
            <person name="Baker C.M."/>
            <person name="Li L."/>
            <person name="Squire M.C."/>
            <person name="Watkins H.A."/>
            <person name="Rinehart C.A."/>
            <person name="King R.A."/>
            <person name="Staples A.K."/>
            <person name="Rowland N.S."/>
            <person name="Gaffney B.L."/>
            <person name="Ball S.L."/>
            <person name="Garlena R.A."/>
            <person name="Russell D.A."/>
            <person name="Pope W.H."/>
            <person name="Jacobs-Sera D."/>
            <person name="Hendrix R.W."/>
            <person name="Hatfull G.F."/>
        </authorList>
    </citation>
    <scope>NUCLEOTIDE SEQUENCE [LARGE SCALE GENOMIC DNA]</scope>
</reference>
<protein>
    <submittedName>
        <fullName evidence="3">Minor tail protein</fullName>
    </submittedName>
</protein>
<accession>A0A1C9LYS6</accession>
<sequence length="98" mass="11538">MNTITPFNPDDWKDVIVLVFFGACSVATAALPFWAKLKKIDTQVSNTHEENMRDEITRGFRELRDDMREVREDIKGLREELRTERIERIEGDRRKEAA</sequence>
<evidence type="ECO:0000313" key="3">
    <source>
        <dbReference type="EMBL" id="AOQ28047.1"/>
    </source>
</evidence>
<evidence type="ECO:0000256" key="2">
    <source>
        <dbReference type="SAM" id="Phobius"/>
    </source>
</evidence>
<gene>
    <name evidence="3" type="ORF">SEA_GRUUNAGA_33</name>
</gene>
<evidence type="ECO:0000313" key="4">
    <source>
        <dbReference type="Proteomes" id="UP000221721"/>
    </source>
</evidence>
<keyword evidence="2" id="KW-0812">Transmembrane</keyword>
<dbReference type="Pfam" id="PF10874">
    <property type="entry name" value="DUF2746"/>
    <property type="match status" value="1"/>
</dbReference>
<feature type="coiled-coil region" evidence="1">
    <location>
        <begin position="60"/>
        <end position="87"/>
    </location>
</feature>
<name>A0A1C9LYS6_9CAUD</name>
<dbReference type="EMBL" id="KX576638">
    <property type="protein sequence ID" value="AOQ28047.1"/>
    <property type="molecule type" value="Genomic_DNA"/>
</dbReference>
<keyword evidence="2" id="KW-1133">Transmembrane helix</keyword>
<proteinExistence type="predicted"/>